<proteinExistence type="predicted"/>
<evidence type="ECO:0000313" key="3">
    <source>
        <dbReference type="Proteomes" id="UP000698028"/>
    </source>
</evidence>
<dbReference type="InterPro" id="IPR053136">
    <property type="entry name" value="UTP_pyrophosphatase-like"/>
</dbReference>
<sequence length="244" mass="27381">MPAISRTILLRTRSEPRLTLPGGGEVAIDLRPHPRAKRWSLRYDIQTDRVKLTCPKRASKRAALQWAQTKAEWVEKQRAKRAQAVSLSHGATIPFRGGDVQLVHDPEAPRTVRLEGQTLIAGGPADAFPSRVLRWLKQDAKRLLEAESRAVAARAGVEIAKVGVGDARTRWGTCSSEGSLRYSWRLILMPDAVWRYVVAHEVAHRRHMDHGPDFRALEAELFDGDVAEAKALLRLWSERVRLVG</sequence>
<protein>
    <submittedName>
        <fullName evidence="2">M48 family metallopeptidase</fullName>
    </submittedName>
</protein>
<evidence type="ECO:0000259" key="1">
    <source>
        <dbReference type="Pfam" id="PF01863"/>
    </source>
</evidence>
<reference evidence="2 3" key="1">
    <citation type="submission" date="2021-07" db="EMBL/GenBank/DDBJ databases">
        <title>The draft genome sequence of Sphingomicrobium sp. B8.</title>
        <authorList>
            <person name="Mu L."/>
        </authorList>
    </citation>
    <scope>NUCLEOTIDE SEQUENCE [LARGE SCALE GENOMIC DNA]</scope>
    <source>
        <strain evidence="2 3">B8</strain>
    </source>
</reference>
<evidence type="ECO:0000313" key="2">
    <source>
        <dbReference type="EMBL" id="MBW0143923.1"/>
    </source>
</evidence>
<dbReference type="Pfam" id="PF01863">
    <property type="entry name" value="YgjP-like"/>
    <property type="match status" value="1"/>
</dbReference>
<keyword evidence="3" id="KW-1185">Reference proteome</keyword>
<gene>
    <name evidence="2" type="ORF">KTQ36_01270</name>
</gene>
<dbReference type="Proteomes" id="UP000698028">
    <property type="component" value="Unassembled WGS sequence"/>
</dbReference>
<comment type="caution">
    <text evidence="2">The sequence shown here is derived from an EMBL/GenBank/DDBJ whole genome shotgun (WGS) entry which is preliminary data.</text>
</comment>
<dbReference type="CDD" id="cd07344">
    <property type="entry name" value="M48_yhfN_like"/>
    <property type="match status" value="1"/>
</dbReference>
<dbReference type="PANTHER" id="PTHR30399">
    <property type="entry name" value="UNCHARACTERIZED PROTEIN YGJP"/>
    <property type="match status" value="1"/>
</dbReference>
<name>A0ABS6V2Y2_9SPHN</name>
<dbReference type="PANTHER" id="PTHR30399:SF1">
    <property type="entry name" value="UTP PYROPHOSPHATASE"/>
    <property type="match status" value="1"/>
</dbReference>
<dbReference type="EMBL" id="JAHVAH010000001">
    <property type="protein sequence ID" value="MBW0143923.1"/>
    <property type="molecule type" value="Genomic_DNA"/>
</dbReference>
<accession>A0ABS6V2Y2</accession>
<feature type="domain" description="YgjP-like metallopeptidase" evidence="1">
    <location>
        <begin position="44"/>
        <end position="233"/>
    </location>
</feature>
<dbReference type="InterPro" id="IPR002725">
    <property type="entry name" value="YgjP-like_metallopeptidase"/>
</dbReference>
<organism evidence="2 3">
    <name type="scientific">Sphingomicrobium clamense</name>
    <dbReference type="NCBI Taxonomy" id="2851013"/>
    <lineage>
        <taxon>Bacteria</taxon>
        <taxon>Pseudomonadati</taxon>
        <taxon>Pseudomonadota</taxon>
        <taxon>Alphaproteobacteria</taxon>
        <taxon>Sphingomonadales</taxon>
        <taxon>Sphingomonadaceae</taxon>
        <taxon>Sphingomicrobium</taxon>
    </lineage>
</organism>